<feature type="domain" description="HAMP" evidence="10">
    <location>
        <begin position="211"/>
        <end position="264"/>
    </location>
</feature>
<evidence type="ECO:0000256" key="2">
    <source>
        <dbReference type="ARBA" id="ARBA00022475"/>
    </source>
</evidence>
<dbReference type="SUPFAM" id="SSF58104">
    <property type="entry name" value="Methyl-accepting chemotaxis protein (MCP) signaling domain"/>
    <property type="match status" value="1"/>
</dbReference>
<feature type="transmembrane region" description="Helical" evidence="8">
    <location>
        <begin position="21"/>
        <end position="39"/>
    </location>
</feature>
<keyword evidence="12" id="KW-1185">Reference proteome</keyword>
<comment type="similarity">
    <text evidence="5">Belongs to the methyl-accepting chemotaxis (MCP) protein family.</text>
</comment>
<dbReference type="EMBL" id="ASQA01000037">
    <property type="protein sequence ID" value="ETT81562.1"/>
    <property type="molecule type" value="Genomic_DNA"/>
</dbReference>
<evidence type="ECO:0000256" key="5">
    <source>
        <dbReference type="ARBA" id="ARBA00029447"/>
    </source>
</evidence>
<keyword evidence="7" id="KW-0175">Coiled coil</keyword>
<dbReference type="PROSITE" id="PS50111">
    <property type="entry name" value="CHEMOTAXIS_TRANSDUC_2"/>
    <property type="match status" value="1"/>
</dbReference>
<dbReference type="Proteomes" id="UP000019062">
    <property type="component" value="Unassembled WGS sequence"/>
</dbReference>
<dbReference type="Gene3D" id="6.10.340.10">
    <property type="match status" value="1"/>
</dbReference>
<organism evidence="11 12">
    <name type="scientific">Viridibacillus arenosi FSL R5-213</name>
    <dbReference type="NCBI Taxonomy" id="1227360"/>
    <lineage>
        <taxon>Bacteria</taxon>
        <taxon>Bacillati</taxon>
        <taxon>Bacillota</taxon>
        <taxon>Bacilli</taxon>
        <taxon>Bacillales</taxon>
        <taxon>Caryophanaceae</taxon>
        <taxon>Viridibacillus</taxon>
    </lineage>
</organism>
<feature type="transmembrane region" description="Helical" evidence="8">
    <location>
        <begin position="189"/>
        <end position="214"/>
    </location>
</feature>
<dbReference type="CDD" id="cd06225">
    <property type="entry name" value="HAMP"/>
    <property type="match status" value="1"/>
</dbReference>
<keyword evidence="3 8" id="KW-0472">Membrane</keyword>
<dbReference type="Gene3D" id="1.10.287.950">
    <property type="entry name" value="Methyl-accepting chemotaxis protein"/>
    <property type="match status" value="1"/>
</dbReference>
<dbReference type="GO" id="GO:0007165">
    <property type="term" value="P:signal transduction"/>
    <property type="evidence" value="ECO:0007669"/>
    <property type="project" value="UniProtKB-KW"/>
</dbReference>
<gene>
    <name evidence="11" type="ORF">C176_18917</name>
</gene>
<keyword evidence="2" id="KW-1003">Cell membrane</keyword>
<evidence type="ECO:0000256" key="4">
    <source>
        <dbReference type="ARBA" id="ARBA00023224"/>
    </source>
</evidence>
<evidence type="ECO:0000256" key="3">
    <source>
        <dbReference type="ARBA" id="ARBA00023136"/>
    </source>
</evidence>
<comment type="subcellular location">
    <subcellularLocation>
        <location evidence="1">Cell membrane</location>
    </subcellularLocation>
</comment>
<accession>W4ENH5</accession>
<dbReference type="InterPro" id="IPR004089">
    <property type="entry name" value="MCPsignal_dom"/>
</dbReference>
<dbReference type="SMART" id="SM00283">
    <property type="entry name" value="MA"/>
    <property type="match status" value="1"/>
</dbReference>
<dbReference type="PROSITE" id="PS50885">
    <property type="entry name" value="HAMP"/>
    <property type="match status" value="1"/>
</dbReference>
<reference evidence="11 12" key="1">
    <citation type="journal article" date="2014" name="BMC Genomics">
        <title>Genomic comparison of sporeforming bacilli isolated from milk.</title>
        <authorList>
            <person name="Moreno Switt A.I."/>
            <person name="Andrus A.D."/>
            <person name="Ranieri M.L."/>
            <person name="Orsi R.H."/>
            <person name="Ivy R."/>
            <person name="den Bakker H.C."/>
            <person name="Martin N.H."/>
            <person name="Wiedmann M."/>
            <person name="Boor K.J."/>
        </authorList>
    </citation>
    <scope>NUCLEOTIDE SEQUENCE [LARGE SCALE GENOMIC DNA]</scope>
    <source>
        <strain evidence="11 12">FSL R5-213</strain>
    </source>
</reference>
<dbReference type="CDD" id="cd11386">
    <property type="entry name" value="MCP_signal"/>
    <property type="match status" value="1"/>
</dbReference>
<evidence type="ECO:0000313" key="11">
    <source>
        <dbReference type="EMBL" id="ETT81562.1"/>
    </source>
</evidence>
<keyword evidence="8" id="KW-0812">Transmembrane</keyword>
<comment type="caution">
    <text evidence="11">The sequence shown here is derived from an EMBL/GenBank/DDBJ whole genome shotgun (WGS) entry which is preliminary data.</text>
</comment>
<name>W4ENH5_9BACL</name>
<dbReference type="Pfam" id="PF00672">
    <property type="entry name" value="HAMP"/>
    <property type="match status" value="1"/>
</dbReference>
<dbReference type="PANTHER" id="PTHR32089">
    <property type="entry name" value="METHYL-ACCEPTING CHEMOTAXIS PROTEIN MCPB"/>
    <property type="match status" value="1"/>
</dbReference>
<evidence type="ECO:0000256" key="7">
    <source>
        <dbReference type="SAM" id="Coils"/>
    </source>
</evidence>
<evidence type="ECO:0000256" key="8">
    <source>
        <dbReference type="SAM" id="Phobius"/>
    </source>
</evidence>
<sequence length="569" mass="62249">MKLGKKLGFKNFKTVRAKISFGFIIVVLIMTGYNVYSYVMQQNSTKSTKEIVEVELEILAADDELASSFANRTAAARGYIISGDKKYKEKFDEYTDIAEENAAIVAGLTSSIKLDEIVEKARVWQTYIKEDVFEEYDRGNKQLAADNLKSVDEQASEIQEGYEELANTREEAIKKIGKEMIENGENNQLISIISTILLTIISVIVAYITARIIVKPIKLVAKRMTEISQGDISQPDLPKTSEDEIGQLIEATNSMSKNVHEILSNIQDVSNQVASNSEELAQSALEVKTGSTQIALTMQEIAEGTESQASNASDLATVMESFTQKVKEANYEGEKMNNHTSNVQSLTHEGSKLMIDSTEQMRKIDGIVQESVRKVENLAVQSLEISKLVSVITSIADQTNLLALNAAIEAARAGEQGKGFAVVADEVRKLAEQVTLSVTDIAGIVQKIQQETKNVTTSLQSGYEEVIQGTEQIASTGETFNNISNAISDMIDNINVISNNLSGISQTTLQINHSIDDIAAVSQESAAGVEETTATVQQTTSSMEEISNSSDHLAELAEELNLQVQKFKL</sequence>
<proteinExistence type="inferred from homology"/>
<keyword evidence="4 6" id="KW-0807">Transducer</keyword>
<dbReference type="Pfam" id="PF00015">
    <property type="entry name" value="MCPsignal"/>
    <property type="match status" value="1"/>
</dbReference>
<evidence type="ECO:0000259" key="10">
    <source>
        <dbReference type="PROSITE" id="PS50885"/>
    </source>
</evidence>
<dbReference type="PANTHER" id="PTHR32089:SF114">
    <property type="entry name" value="METHYL-ACCEPTING CHEMOTAXIS PROTEIN MCPB"/>
    <property type="match status" value="1"/>
</dbReference>
<dbReference type="eggNOG" id="COG0840">
    <property type="taxonomic scope" value="Bacteria"/>
</dbReference>
<dbReference type="InterPro" id="IPR003660">
    <property type="entry name" value="HAMP_dom"/>
</dbReference>
<evidence type="ECO:0000259" key="9">
    <source>
        <dbReference type="PROSITE" id="PS50111"/>
    </source>
</evidence>
<dbReference type="PATRIC" id="fig|1227360.4.peg.3848"/>
<evidence type="ECO:0000313" key="12">
    <source>
        <dbReference type="Proteomes" id="UP000019062"/>
    </source>
</evidence>
<feature type="coiled-coil region" evidence="7">
    <location>
        <begin position="148"/>
        <end position="175"/>
    </location>
</feature>
<protein>
    <submittedName>
        <fullName evidence="11">Methyl-accepting chemotaxis protein</fullName>
    </submittedName>
</protein>
<dbReference type="RefSeq" id="WP_038189657.1">
    <property type="nucleotide sequence ID" value="NZ_ASQA01000037.1"/>
</dbReference>
<keyword evidence="8" id="KW-1133">Transmembrane helix</keyword>
<dbReference type="GO" id="GO:0005886">
    <property type="term" value="C:plasma membrane"/>
    <property type="evidence" value="ECO:0007669"/>
    <property type="project" value="UniProtKB-SubCell"/>
</dbReference>
<evidence type="ECO:0000256" key="6">
    <source>
        <dbReference type="PROSITE-ProRule" id="PRU00284"/>
    </source>
</evidence>
<dbReference type="AlphaFoldDB" id="W4ENH5"/>
<dbReference type="SMART" id="SM00304">
    <property type="entry name" value="HAMP"/>
    <property type="match status" value="1"/>
</dbReference>
<feature type="domain" description="Methyl-accepting transducer" evidence="9">
    <location>
        <begin position="283"/>
        <end position="540"/>
    </location>
</feature>
<evidence type="ECO:0000256" key="1">
    <source>
        <dbReference type="ARBA" id="ARBA00004236"/>
    </source>
</evidence>